<feature type="transmembrane region" description="Helical" evidence="1">
    <location>
        <begin position="27"/>
        <end position="45"/>
    </location>
</feature>
<dbReference type="AlphaFoldDB" id="A0A1I0W4J9"/>
<feature type="transmembrane region" description="Helical" evidence="1">
    <location>
        <begin position="182"/>
        <end position="204"/>
    </location>
</feature>
<dbReference type="Proteomes" id="UP000233565">
    <property type="component" value="Unassembled WGS sequence"/>
</dbReference>
<evidence type="ECO:0000313" key="5">
    <source>
        <dbReference type="Proteomes" id="UP000233565"/>
    </source>
</evidence>
<feature type="transmembrane region" description="Helical" evidence="1">
    <location>
        <begin position="368"/>
        <end position="387"/>
    </location>
</feature>
<keyword evidence="1" id="KW-0472">Membrane</keyword>
<sequence>MRLAPPSVGAVRVPHFGLDRRSSLGRVAPWVWGAVLLASAVWLLGPRLTGWQLLHVHKEDGAIFLQEWVRDGWSSIFAPYTGYQHLGARVSTAVCASGPVSWFAPCVGAAAGLFRILLAIVAAGVLVPYARTRSWGLAAGFLFVFVPVGQQEVLGNLTNLRWFFDAGCLFICVGLFRGRLAVLAAVLGFVGAMSDPLVLLLLPLAAWRIASAPRRAMAAPAAAVALGAVCHWLLLIPSARPTDLGWYVREPVEAVVQLMVRGPAVAQFGQNGTEVLIHGAILLAVLAGLVPLALVFLSRPTGGPLVLLVLLLLAGGGLLGATLVFAPHDQLTLDPPWQLGNGSRYSVGPALLMGSAVLVAVSHARHRALRVAAVVLFCLAAVGDMTGDSWNSHGPTWVASIDDVRPACEAGADSVEVQLTPTDVPTEWLALLSCDWVQGG</sequence>
<reference evidence="3" key="1">
    <citation type="submission" date="2016-10" db="EMBL/GenBank/DDBJ databases">
        <authorList>
            <person name="de Groot N.N."/>
        </authorList>
    </citation>
    <scope>NUCLEOTIDE SEQUENCE [LARGE SCALE GENOMIC DNA]</scope>
    <source>
        <strain evidence="3">CGMCC 1.10697</strain>
    </source>
</reference>
<keyword evidence="5" id="KW-1185">Reference proteome</keyword>
<keyword evidence="1" id="KW-0812">Transmembrane</keyword>
<protein>
    <submittedName>
        <fullName evidence="3">Uncharacterized protein</fullName>
    </submittedName>
</protein>
<dbReference type="STRING" id="748909.SAMN05192575_101662"/>
<feature type="transmembrane region" description="Helical" evidence="1">
    <location>
        <begin position="216"/>
        <end position="236"/>
    </location>
</feature>
<feature type="transmembrane region" description="Helical" evidence="1">
    <location>
        <begin position="132"/>
        <end position="148"/>
    </location>
</feature>
<evidence type="ECO:0000256" key="1">
    <source>
        <dbReference type="SAM" id="Phobius"/>
    </source>
</evidence>
<dbReference type="EMBL" id="FOKC01000001">
    <property type="protein sequence ID" value="SFA83003.1"/>
    <property type="molecule type" value="Genomic_DNA"/>
</dbReference>
<proteinExistence type="predicted"/>
<name>A0A1I0W4J9_9ACTN</name>
<feature type="transmembrane region" description="Helical" evidence="1">
    <location>
        <begin position="345"/>
        <end position="361"/>
    </location>
</feature>
<feature type="transmembrane region" description="Helical" evidence="1">
    <location>
        <begin position="275"/>
        <end position="298"/>
    </location>
</feature>
<gene>
    <name evidence="2" type="ORF">CXG46_19690</name>
    <name evidence="3" type="ORF">SAMN05192575_101662</name>
</gene>
<evidence type="ECO:0000313" key="2">
    <source>
        <dbReference type="EMBL" id="PKH37651.1"/>
    </source>
</evidence>
<keyword evidence="1" id="KW-1133">Transmembrane helix</keyword>
<accession>A0A1I0W4J9</accession>
<evidence type="ECO:0000313" key="3">
    <source>
        <dbReference type="EMBL" id="SFA83003.1"/>
    </source>
</evidence>
<organism evidence="3 4">
    <name type="scientific">Nocardioides alpinus</name>
    <dbReference type="NCBI Taxonomy" id="748909"/>
    <lineage>
        <taxon>Bacteria</taxon>
        <taxon>Bacillati</taxon>
        <taxon>Actinomycetota</taxon>
        <taxon>Actinomycetes</taxon>
        <taxon>Propionibacteriales</taxon>
        <taxon>Nocardioidaceae</taxon>
        <taxon>Nocardioides</taxon>
    </lineage>
</organism>
<evidence type="ECO:0000313" key="4">
    <source>
        <dbReference type="Proteomes" id="UP000199113"/>
    </source>
</evidence>
<reference evidence="2 5" key="2">
    <citation type="submission" date="2017-12" db="EMBL/GenBank/DDBJ databases">
        <title>Pharmacopeia of the Arctic Ocean.</title>
        <authorList>
            <person name="Collins E."/>
            <person name="Ducluzeau A.-L."/>
        </authorList>
    </citation>
    <scope>NUCLEOTIDE SEQUENCE [LARGE SCALE GENOMIC DNA]</scope>
    <source>
        <strain evidence="2 5">DSM 23325</strain>
    </source>
</reference>
<dbReference type="EMBL" id="PJBV01000035">
    <property type="protein sequence ID" value="PKH37651.1"/>
    <property type="molecule type" value="Genomic_DNA"/>
</dbReference>
<dbReference type="Proteomes" id="UP000199113">
    <property type="component" value="Unassembled WGS sequence"/>
</dbReference>
<feature type="transmembrane region" description="Helical" evidence="1">
    <location>
        <begin position="102"/>
        <end position="126"/>
    </location>
</feature>
<dbReference type="RefSeq" id="WP_091194152.1">
    <property type="nucleotide sequence ID" value="NZ_JAIHBI010000001.1"/>
</dbReference>
<feature type="transmembrane region" description="Helical" evidence="1">
    <location>
        <begin position="305"/>
        <end position="325"/>
    </location>
</feature>